<feature type="chain" id="PRO_5046679830" description="Tetratricopeptide repeat-containing protein" evidence="2">
    <location>
        <begin position="21"/>
        <end position="247"/>
    </location>
</feature>
<protein>
    <recommendedName>
        <fullName evidence="5">Tetratricopeptide repeat-containing protein</fullName>
    </recommendedName>
</protein>
<dbReference type="InterPro" id="IPR019734">
    <property type="entry name" value="TPR_rpt"/>
</dbReference>
<dbReference type="Proteomes" id="UP000288947">
    <property type="component" value="Chromosome"/>
</dbReference>
<gene>
    <name evidence="3" type="ORF">CBS1_03305</name>
</gene>
<evidence type="ECO:0000313" key="3">
    <source>
        <dbReference type="EMBL" id="QAV32868.1"/>
    </source>
</evidence>
<dbReference type="RefSeq" id="WP_090222766.1">
    <property type="nucleotide sequence ID" value="NZ_CP026721.1"/>
</dbReference>
<evidence type="ECO:0000256" key="2">
    <source>
        <dbReference type="SAM" id="SignalP"/>
    </source>
</evidence>
<feature type="repeat" description="TPR" evidence="1">
    <location>
        <begin position="193"/>
        <end position="226"/>
    </location>
</feature>
<accession>A0ABX5QRC1</accession>
<evidence type="ECO:0008006" key="5">
    <source>
        <dbReference type="Google" id="ProtNLM"/>
    </source>
</evidence>
<evidence type="ECO:0000313" key="4">
    <source>
        <dbReference type="Proteomes" id="UP000288947"/>
    </source>
</evidence>
<dbReference type="Gene3D" id="1.25.40.10">
    <property type="entry name" value="Tetratricopeptide repeat domain"/>
    <property type="match status" value="2"/>
</dbReference>
<proteinExistence type="predicted"/>
<keyword evidence="1" id="KW-0802">TPR repeat</keyword>
<reference evidence="3 4" key="1">
    <citation type="submission" date="2018-01" db="EMBL/GenBank/DDBJ databases">
        <title>The whole genome sequencing and assembly of Fervidobacterium changbaicum CBS-1 strain.</title>
        <authorList>
            <person name="Kim J.-Y."/>
            <person name="Park M.-K."/>
            <person name="Yi H."/>
            <person name="Bahn Y.-S."/>
            <person name="Kim J.F."/>
            <person name="Lee D.-W."/>
        </authorList>
    </citation>
    <scope>NUCLEOTIDE SEQUENCE [LARGE SCALE GENOMIC DNA]</scope>
    <source>
        <strain evidence="3 4">CBS-1</strain>
    </source>
</reference>
<feature type="signal peptide" evidence="2">
    <location>
        <begin position="1"/>
        <end position="20"/>
    </location>
</feature>
<evidence type="ECO:0000256" key="1">
    <source>
        <dbReference type="PROSITE-ProRule" id="PRU00339"/>
    </source>
</evidence>
<sequence>MRKSLILVVFALLISGSLPGNNIEGYEKVFTQARSLKSETQFSNLIKEFENVLSKNNPVKDTETLKVILSESYFEYSEIVSDRKKKEELLRKALELSEDVIKSNPQNGRAYYVASMCYARLIDFVNVFIKLDYLNRFDRYIDNAIRFSNDELYKGLSYMAKAVRYMSAPWPFSDTKVALENFKEAEKYIANYSGLYLYLGELYLKLGDKKAAESELRKVLNLPPHPYFLAQHENNVKLAKQMLANLK</sequence>
<dbReference type="InterPro" id="IPR011990">
    <property type="entry name" value="TPR-like_helical_dom_sf"/>
</dbReference>
<dbReference type="SUPFAM" id="SSF48452">
    <property type="entry name" value="TPR-like"/>
    <property type="match status" value="1"/>
</dbReference>
<organism evidence="3 4">
    <name type="scientific">Fervidobacterium changbaicum</name>
    <dbReference type="NCBI Taxonomy" id="310769"/>
    <lineage>
        <taxon>Bacteria</taxon>
        <taxon>Thermotogati</taxon>
        <taxon>Thermotogota</taxon>
        <taxon>Thermotogae</taxon>
        <taxon>Thermotogales</taxon>
        <taxon>Fervidobacteriaceae</taxon>
        <taxon>Fervidobacterium</taxon>
    </lineage>
</organism>
<dbReference type="PROSITE" id="PS50005">
    <property type="entry name" value="TPR"/>
    <property type="match status" value="1"/>
</dbReference>
<keyword evidence="2" id="KW-0732">Signal</keyword>
<dbReference type="EMBL" id="CP026721">
    <property type="protein sequence ID" value="QAV32868.1"/>
    <property type="molecule type" value="Genomic_DNA"/>
</dbReference>
<name>A0ABX5QRC1_9BACT</name>
<keyword evidence="4" id="KW-1185">Reference proteome</keyword>